<organism evidence="1 2">
    <name type="scientific">Candidatus Zambryskibacteria bacterium CG10_big_fil_rev_8_21_14_0_10_42_12</name>
    <dbReference type="NCBI Taxonomy" id="1975115"/>
    <lineage>
        <taxon>Bacteria</taxon>
        <taxon>Candidatus Zambryskiibacteriota</taxon>
    </lineage>
</organism>
<evidence type="ECO:0000313" key="2">
    <source>
        <dbReference type="Proteomes" id="UP000231333"/>
    </source>
</evidence>
<comment type="caution">
    <text evidence="1">The sequence shown here is derived from an EMBL/GenBank/DDBJ whole genome shotgun (WGS) entry which is preliminary data.</text>
</comment>
<protein>
    <submittedName>
        <fullName evidence="1">Uncharacterized protein</fullName>
    </submittedName>
</protein>
<proteinExistence type="predicted"/>
<dbReference type="Proteomes" id="UP000231333">
    <property type="component" value="Unassembled WGS sequence"/>
</dbReference>
<gene>
    <name evidence="1" type="ORF">COV34_02505</name>
</gene>
<evidence type="ECO:0000313" key="1">
    <source>
        <dbReference type="EMBL" id="PIR37936.1"/>
    </source>
</evidence>
<accession>A0A2H0QVG2</accession>
<name>A0A2H0QVG2_9BACT</name>
<dbReference type="EMBL" id="PCXL01000013">
    <property type="protein sequence ID" value="PIR37936.1"/>
    <property type="molecule type" value="Genomic_DNA"/>
</dbReference>
<sequence>MSCLDRRSFLELFDPRTEHTEAKLHLYRKHTQECLYCKRKKKRAIHSKISECKTVAGIIFNGKFVCFDMHGIYQHALVRVDSYLEKEIVSVGSVGPYNLQMDHIEHCSRCALLFDWALEIIFQSKRLMQGDR</sequence>
<dbReference type="AlphaFoldDB" id="A0A2H0QVG2"/>
<reference evidence="1 2" key="1">
    <citation type="submission" date="2017-09" db="EMBL/GenBank/DDBJ databases">
        <title>Depth-based differentiation of microbial function through sediment-hosted aquifers and enrichment of novel symbionts in the deep terrestrial subsurface.</title>
        <authorList>
            <person name="Probst A.J."/>
            <person name="Ladd B."/>
            <person name="Jarett J.K."/>
            <person name="Geller-Mcgrath D.E."/>
            <person name="Sieber C.M."/>
            <person name="Emerson J.B."/>
            <person name="Anantharaman K."/>
            <person name="Thomas B.C."/>
            <person name="Malmstrom R."/>
            <person name="Stieglmeier M."/>
            <person name="Klingl A."/>
            <person name="Woyke T."/>
            <person name="Ryan C.M."/>
            <person name="Banfield J.F."/>
        </authorList>
    </citation>
    <scope>NUCLEOTIDE SEQUENCE [LARGE SCALE GENOMIC DNA]</scope>
    <source>
        <strain evidence="1">CG10_big_fil_rev_8_21_14_0_10_42_12</strain>
    </source>
</reference>